<sequence>MNETEPLTSSDAPTETDTERLRELLAGELERVRARSFALTTRVLDEDELVKQHSRLMSPLVWDLAHVGNYEELWLLRAAVGVAPMRPEIDHLYNAFEHPRAERPSLPLLDPTEAEDYIGLVRRKVLDSLASVRFSPDKPLLADGFVYRMVIQHEHQHDETMLATHQLRRGEPVLLGTDPPPVPRVTAPTPAEVLVEAGEFVMGTSTDPWAYDNERPAHVVNLPAFWIDTTPVCNAEYVAFVEDGGYDNPRWWSPAGWEWRQRSNKRTPAFWLRSDGEWFRRRFGRVEPLPMDEPVQHVCWYEAEAYARWAGKRLPTEQEWEKAASWDPVRKVKYRYPWGDEQAGAEHANLGQVRLQPTPVGSFPRGASPVGALQMVGDVWEWTSTSFTGYPGFRAFPYREYSEVFFGSKYKVLRGGSWATDPTACRTTFRNWDFPIRRQIFVGFRCARDA</sequence>
<proteinExistence type="inferred from homology"/>
<dbReference type="GO" id="GO:0044875">
    <property type="term" value="F:gamma-glutamyl hercynylcysteine sulfoxide synthase activity"/>
    <property type="evidence" value="ECO:0007669"/>
    <property type="project" value="UniProtKB-EC"/>
</dbReference>
<feature type="domain" description="DinB-like" evidence="6">
    <location>
        <begin position="28"/>
        <end position="161"/>
    </location>
</feature>
<evidence type="ECO:0000259" key="5">
    <source>
        <dbReference type="Pfam" id="PF03781"/>
    </source>
</evidence>
<feature type="binding site" evidence="4">
    <location>
        <position position="157"/>
    </location>
    <ligand>
        <name>Fe cation</name>
        <dbReference type="ChEBI" id="CHEBI:24875"/>
    </ligand>
</feature>
<protein>
    <recommendedName>
        <fullName evidence="4">Hercynine oxygenase</fullName>
        <ecNumber evidence="4">1.14.99.50</ecNumber>
    </recommendedName>
    <alternativeName>
        <fullName evidence="4">Gamma-glutamyl hercynylcysteine S-oxide synthase</fullName>
    </alternativeName>
</protein>
<reference evidence="7 8" key="1">
    <citation type="submission" date="2018-08" db="EMBL/GenBank/DDBJ databases">
        <title>Sequencing the genomes of 1000 actinobacteria strains.</title>
        <authorList>
            <person name="Klenk H.-P."/>
        </authorList>
    </citation>
    <scope>NUCLEOTIDE SEQUENCE [LARGE SCALE GENOMIC DNA]</scope>
    <source>
        <strain evidence="7 8">DSM 22891</strain>
    </source>
</reference>
<keyword evidence="2 4" id="KW-0408">Iron</keyword>
<dbReference type="RefSeq" id="WP_115851439.1">
    <property type="nucleotide sequence ID" value="NZ_QTUC01000001.1"/>
</dbReference>
<dbReference type="InterPro" id="IPR016187">
    <property type="entry name" value="CTDL_fold"/>
</dbReference>
<dbReference type="EMBL" id="QTUC01000001">
    <property type="protein sequence ID" value="REF38088.1"/>
    <property type="molecule type" value="Genomic_DNA"/>
</dbReference>
<comment type="similarity">
    <text evidence="4">Belongs to the EgtB family.</text>
</comment>
<keyword evidence="8" id="KW-1185">Reference proteome</keyword>
<dbReference type="NCBIfam" id="TIGR03440">
    <property type="entry name" value="egtB_TIGR03440"/>
    <property type="match status" value="1"/>
</dbReference>
<comment type="caution">
    <text evidence="7">The sequence shown here is derived from an EMBL/GenBank/DDBJ whole genome shotgun (WGS) entry which is preliminary data.</text>
</comment>
<dbReference type="SUPFAM" id="SSF56436">
    <property type="entry name" value="C-type lectin-like"/>
    <property type="match status" value="1"/>
</dbReference>
<dbReference type="SUPFAM" id="SSF109854">
    <property type="entry name" value="DinB/YfiT-like putative metalloenzymes"/>
    <property type="match status" value="1"/>
</dbReference>
<keyword evidence="4" id="KW-0503">Monooxygenase</keyword>
<dbReference type="OrthoDB" id="9768004at2"/>
<keyword evidence="4" id="KW-0479">Metal-binding</keyword>
<dbReference type="PANTHER" id="PTHR23150">
    <property type="entry name" value="SULFATASE MODIFYING FACTOR 1, 2"/>
    <property type="match status" value="1"/>
</dbReference>
<feature type="binding site" evidence="4">
    <location>
        <position position="153"/>
    </location>
    <ligand>
        <name>Fe cation</name>
        <dbReference type="ChEBI" id="CHEBI:24875"/>
    </ligand>
</feature>
<dbReference type="InterPro" id="IPR005532">
    <property type="entry name" value="SUMF_dom"/>
</dbReference>
<dbReference type="PANTHER" id="PTHR23150:SF36">
    <property type="entry name" value="HERCYNINE OXYGENASE"/>
    <property type="match status" value="1"/>
</dbReference>
<organism evidence="7 8">
    <name type="scientific">Thermasporomyces composti</name>
    <dbReference type="NCBI Taxonomy" id="696763"/>
    <lineage>
        <taxon>Bacteria</taxon>
        <taxon>Bacillati</taxon>
        <taxon>Actinomycetota</taxon>
        <taxon>Actinomycetes</taxon>
        <taxon>Propionibacteriales</taxon>
        <taxon>Nocardioidaceae</taxon>
        <taxon>Thermasporomyces</taxon>
    </lineage>
</organism>
<dbReference type="AlphaFoldDB" id="A0A3D9V8G7"/>
<dbReference type="InterPro" id="IPR034660">
    <property type="entry name" value="DinB/YfiT-like"/>
</dbReference>
<evidence type="ECO:0000256" key="1">
    <source>
        <dbReference type="ARBA" id="ARBA00023002"/>
    </source>
</evidence>
<dbReference type="Proteomes" id="UP000256485">
    <property type="component" value="Unassembled WGS sequence"/>
</dbReference>
<evidence type="ECO:0000256" key="3">
    <source>
        <dbReference type="ARBA" id="ARBA00037882"/>
    </source>
</evidence>
<gene>
    <name evidence="4" type="primary">egtB</name>
    <name evidence="7" type="ORF">DFJ64_3558</name>
</gene>
<evidence type="ECO:0000313" key="8">
    <source>
        <dbReference type="Proteomes" id="UP000256485"/>
    </source>
</evidence>
<dbReference type="InterPro" id="IPR051043">
    <property type="entry name" value="Sulfatase_Mod_Factor_Kinase"/>
</dbReference>
<evidence type="ECO:0000256" key="2">
    <source>
        <dbReference type="ARBA" id="ARBA00023004"/>
    </source>
</evidence>
<dbReference type="InterPro" id="IPR017806">
    <property type="entry name" value="EgtB"/>
</dbReference>
<dbReference type="Pfam" id="PF12867">
    <property type="entry name" value="DinB_2"/>
    <property type="match status" value="1"/>
</dbReference>
<comment type="cofactor">
    <cofactor evidence="4">
        <name>Fe(2+)</name>
        <dbReference type="ChEBI" id="CHEBI:29033"/>
    </cofactor>
</comment>
<dbReference type="Pfam" id="PF03781">
    <property type="entry name" value="FGE-sulfatase"/>
    <property type="match status" value="1"/>
</dbReference>
<dbReference type="EC" id="1.14.99.50" evidence="4"/>
<feature type="binding site" evidence="4">
    <location>
        <position position="66"/>
    </location>
    <ligand>
        <name>Fe cation</name>
        <dbReference type="ChEBI" id="CHEBI:24875"/>
    </ligand>
</feature>
<dbReference type="InterPro" id="IPR032890">
    <property type="entry name" value="EgtB_Actinobacteria"/>
</dbReference>
<keyword evidence="1 4" id="KW-0560">Oxidoreductase</keyword>
<dbReference type="InterPro" id="IPR042095">
    <property type="entry name" value="SUMF_sf"/>
</dbReference>
<dbReference type="GO" id="GO:0005506">
    <property type="term" value="F:iron ion binding"/>
    <property type="evidence" value="ECO:0007669"/>
    <property type="project" value="UniProtKB-UniRule"/>
</dbReference>
<evidence type="ECO:0000256" key="4">
    <source>
        <dbReference type="HAMAP-Rule" id="MF_02035"/>
    </source>
</evidence>
<dbReference type="HAMAP" id="MF_02035">
    <property type="entry name" value="EgtB"/>
    <property type="match status" value="1"/>
</dbReference>
<feature type="domain" description="Sulfatase-modifying factor enzyme-like" evidence="5">
    <location>
        <begin position="189"/>
        <end position="448"/>
    </location>
</feature>
<comment type="catalytic activity">
    <reaction evidence="4">
        <text>gamma-L-glutamyl-L-cysteine + hercynine + O2 = gamma-L-glutamyl-hercynylcysteine S-oxide + H2O</text>
        <dbReference type="Rhea" id="RHEA:42672"/>
        <dbReference type="ChEBI" id="CHEBI:15377"/>
        <dbReference type="ChEBI" id="CHEBI:15379"/>
        <dbReference type="ChEBI" id="CHEBI:15781"/>
        <dbReference type="ChEBI" id="CHEBI:58173"/>
        <dbReference type="ChEBI" id="CHEBI:82703"/>
        <dbReference type="EC" id="1.14.99.50"/>
    </reaction>
</comment>
<feature type="binding site" evidence="4">
    <location>
        <position position="433"/>
    </location>
    <ligand>
        <name>gamma-L-glutamyl-L-cysteine</name>
        <dbReference type="ChEBI" id="CHEBI:58173"/>
    </ligand>
</feature>
<dbReference type="Gene3D" id="3.90.1580.10">
    <property type="entry name" value="paralog of FGE (formylglycine-generating enzyme)"/>
    <property type="match status" value="1"/>
</dbReference>
<name>A0A3D9V8G7_THECX</name>
<dbReference type="InterPro" id="IPR024775">
    <property type="entry name" value="DinB-like"/>
</dbReference>
<evidence type="ECO:0000259" key="6">
    <source>
        <dbReference type="Pfam" id="PF12867"/>
    </source>
</evidence>
<comment type="function">
    <text evidence="4">Catalyzes the oxidative sulfurization of hercynine (N-alpha,N-alpha,N-alpha-trimethyl-L-histidine) into hercynyl-gamma-L-glutamyl-L-cysteine sulfoxide, a step in the biosynthesis pathway of ergothioneine.</text>
</comment>
<accession>A0A3D9V8G7</accession>
<comment type="pathway">
    <text evidence="3 4">Amino-acid biosynthesis; ergothioneine biosynthesis.</text>
</comment>
<feature type="binding site" evidence="4">
    <location>
        <position position="437"/>
    </location>
    <ligand>
        <name>gamma-L-glutamyl-L-cysteine</name>
        <dbReference type="ChEBI" id="CHEBI:58173"/>
    </ligand>
</feature>
<feature type="binding site" evidence="4">
    <location>
        <begin position="100"/>
        <end position="103"/>
    </location>
    <ligand>
        <name>gamma-L-glutamyl-L-cysteine</name>
        <dbReference type="ChEBI" id="CHEBI:58173"/>
    </ligand>
</feature>
<evidence type="ECO:0000313" key="7">
    <source>
        <dbReference type="EMBL" id="REF38088.1"/>
    </source>
</evidence>
<dbReference type="UniPathway" id="UPA01014"/>